<evidence type="ECO:0000313" key="1">
    <source>
        <dbReference type="EMBL" id="CAG2196452.1"/>
    </source>
</evidence>
<keyword evidence="2" id="KW-1185">Reference proteome</keyword>
<proteinExistence type="predicted"/>
<dbReference type="Proteomes" id="UP000683360">
    <property type="component" value="Unassembled WGS sequence"/>
</dbReference>
<gene>
    <name evidence="1" type="ORF">MEDL_11289</name>
</gene>
<sequence>MSKFQSRWQMSSNSMEDVYLDLQPSPRLCHVSNQAARIAAGMKINYYIDLQTSLRLCHERNNAIFVQEASQSKFQSRWQMSSNSMEDVYLNLQPSPRLCHVSNQAARIAAGMKINNYIDLQTSLRLCHERNNAIFVQEASQSKFQSRWQMSSNSMEDVYLNLQPSPRLCHVSNQAARIAAGMKINKYIDLQTSLRLCHERNNAIFVQEAGQSKFQSRWQMSSNSMEDVYLNLQPSPRLCHVSNQAARIAAGMKINNYIDLQTSLRLCHERNNASIFKPINSVHYQENVIKSIRNIFFVQEAGQSKFQSRWQMSSNSMEDVYLNLQPSPRLCHVSNQAARIAAGMKINNYIDLQTSLRLCHERNNASIFKPINSFLFKKPASPKFQSRWQMSSNSMEDVYLDLQPSPRLCHVSNQAARIAAGMKINYYIDLQTSLRLCHERNNASIFKPINSVHYQEKCDKVYKDYL</sequence>
<dbReference type="AlphaFoldDB" id="A0A8S3QPQ9"/>
<evidence type="ECO:0000313" key="2">
    <source>
        <dbReference type="Proteomes" id="UP000683360"/>
    </source>
</evidence>
<name>A0A8S3QPQ9_MYTED</name>
<protein>
    <submittedName>
        <fullName evidence="1">Uncharacterized protein</fullName>
    </submittedName>
</protein>
<accession>A0A8S3QPQ9</accession>
<reference evidence="1" key="1">
    <citation type="submission" date="2021-03" db="EMBL/GenBank/DDBJ databases">
        <authorList>
            <person name="Bekaert M."/>
        </authorList>
    </citation>
    <scope>NUCLEOTIDE SEQUENCE</scope>
</reference>
<organism evidence="1 2">
    <name type="scientific">Mytilus edulis</name>
    <name type="common">Blue mussel</name>
    <dbReference type="NCBI Taxonomy" id="6550"/>
    <lineage>
        <taxon>Eukaryota</taxon>
        <taxon>Metazoa</taxon>
        <taxon>Spiralia</taxon>
        <taxon>Lophotrochozoa</taxon>
        <taxon>Mollusca</taxon>
        <taxon>Bivalvia</taxon>
        <taxon>Autobranchia</taxon>
        <taxon>Pteriomorphia</taxon>
        <taxon>Mytilida</taxon>
        <taxon>Mytiloidea</taxon>
        <taxon>Mytilidae</taxon>
        <taxon>Mytilinae</taxon>
        <taxon>Mytilus</taxon>
    </lineage>
</organism>
<comment type="caution">
    <text evidence="1">The sequence shown here is derived from an EMBL/GenBank/DDBJ whole genome shotgun (WGS) entry which is preliminary data.</text>
</comment>
<dbReference type="EMBL" id="CAJPWZ010000558">
    <property type="protein sequence ID" value="CAG2196452.1"/>
    <property type="molecule type" value="Genomic_DNA"/>
</dbReference>